<dbReference type="Proteomes" id="UP000322918">
    <property type="component" value="Unassembled WGS sequence"/>
</dbReference>
<protein>
    <submittedName>
        <fullName evidence="1">ABC transporter ATPase</fullName>
    </submittedName>
</protein>
<name>A0A5M9GSA9_9SPHI</name>
<dbReference type="AlphaFoldDB" id="A0A5M9GSA9"/>
<proteinExistence type="predicted"/>
<reference evidence="1 2" key="1">
    <citation type="submission" date="2019-09" db="EMBL/GenBank/DDBJ databases">
        <title>Pararcticibacter amylolyticus gen. nov., sp. nov., isolated from a rottenly hemp rope, and reclassification of Pedobacter tournemirensis as Pararcticibacter tournemirensis comb. nov.</title>
        <authorList>
            <person name="Cai Y."/>
        </authorList>
    </citation>
    <scope>NUCLEOTIDE SEQUENCE [LARGE SCALE GENOMIC DNA]</scope>
    <source>
        <strain evidence="1 2">TF5-37.2-LB10</strain>
    </source>
</reference>
<dbReference type="RefSeq" id="WP_141816228.1">
    <property type="nucleotide sequence ID" value="NZ_VFPL01000001.1"/>
</dbReference>
<comment type="caution">
    <text evidence="1">The sequence shown here is derived from an EMBL/GenBank/DDBJ whole genome shotgun (WGS) entry which is preliminary data.</text>
</comment>
<sequence length="160" mass="18469">MEISENSRVWIYQANRPFNGPEQSRIEQVLGDFVKGWDAHGHKLASGYEIRYGRFVILMVDESVTAASGCSIDKSSNIIRQIEQEFGVNLFDRFNMAYRKDNEVVSCSRSEFEALLQQGVINENTVVFNNTVQTKKELDSSWEVPFKESWHSRFFQQSVS</sequence>
<dbReference type="EMBL" id="VWNE01000050">
    <property type="protein sequence ID" value="KAA8475694.1"/>
    <property type="molecule type" value="Genomic_DNA"/>
</dbReference>
<accession>A0A5M9GSA9</accession>
<dbReference type="OrthoDB" id="978691at2"/>
<organism evidence="1 2">
    <name type="scientific">Arcticibacter tournemirensis</name>
    <dbReference type="NCBI Taxonomy" id="699437"/>
    <lineage>
        <taxon>Bacteria</taxon>
        <taxon>Pseudomonadati</taxon>
        <taxon>Bacteroidota</taxon>
        <taxon>Sphingobacteriia</taxon>
        <taxon>Sphingobacteriales</taxon>
        <taxon>Sphingobacteriaceae</taxon>
        <taxon>Arcticibacter</taxon>
    </lineage>
</organism>
<evidence type="ECO:0000313" key="2">
    <source>
        <dbReference type="Proteomes" id="UP000322918"/>
    </source>
</evidence>
<gene>
    <name evidence="1" type="ORF">F1649_21095</name>
</gene>
<evidence type="ECO:0000313" key="1">
    <source>
        <dbReference type="EMBL" id="KAA8475694.1"/>
    </source>
</evidence>
<keyword evidence="2" id="KW-1185">Reference proteome</keyword>